<protein>
    <recommendedName>
        <fullName evidence="1">Transposable element P transposase-like GTP-binding insertion domain-containing protein</fullName>
    </recommendedName>
</protein>
<dbReference type="EMBL" id="PQFF01000324">
    <property type="protein sequence ID" value="RHZ60331.1"/>
    <property type="molecule type" value="Genomic_DNA"/>
</dbReference>
<dbReference type="Pfam" id="PF21788">
    <property type="entry name" value="TNP-like_GBD"/>
    <property type="match status" value="1"/>
</dbReference>
<feature type="domain" description="Transposable element P transposase-like GTP-binding insertion" evidence="1">
    <location>
        <begin position="108"/>
        <end position="217"/>
    </location>
</feature>
<accession>A0A397HB55</accession>
<organism evidence="2 3">
    <name type="scientific">Diversispora epigaea</name>
    <dbReference type="NCBI Taxonomy" id="1348612"/>
    <lineage>
        <taxon>Eukaryota</taxon>
        <taxon>Fungi</taxon>
        <taxon>Fungi incertae sedis</taxon>
        <taxon>Mucoromycota</taxon>
        <taxon>Glomeromycotina</taxon>
        <taxon>Glomeromycetes</taxon>
        <taxon>Diversisporales</taxon>
        <taxon>Diversisporaceae</taxon>
        <taxon>Diversispora</taxon>
    </lineage>
</organism>
<dbReference type="InterPro" id="IPR048366">
    <property type="entry name" value="TNP-like_GBD"/>
</dbReference>
<name>A0A397HB55_9GLOM</name>
<dbReference type="Proteomes" id="UP000266861">
    <property type="component" value="Unassembled WGS sequence"/>
</dbReference>
<gene>
    <name evidence="2" type="ORF">Glove_355g33</name>
</gene>
<dbReference type="OrthoDB" id="2423305at2759"/>
<evidence type="ECO:0000259" key="1">
    <source>
        <dbReference type="Pfam" id="PF21788"/>
    </source>
</evidence>
<evidence type="ECO:0000313" key="2">
    <source>
        <dbReference type="EMBL" id="RHZ60331.1"/>
    </source>
</evidence>
<sequence>MYIVLKVIPNSTRPSIASILGETNYLPYWKKALLINTLDILLAIKEKILPGEEFSGTAIQEISGGLEFRFATIDEQSEKKLLIFSKNGLHSYEVRVFNKVVQDIYLVFKKLRNNLSKSHTGEIMFNKKEISWKHIKGVYKHTDQHVTAKATKLTKRHIWLTSWSKMRVDLAEDTLSKEVEDALASIKELKEISEGTRDFIKYSRKYRQIMHSKICFRSLTDTRINTLKEICDWFISGDKQKTGSKEWISAQCQLDLIISIDGFLDMLKFILNKYPGAIIQPKRFFGTIRELGGDSSTQTLKSYGHALNKYKITSLVSSEIKSLNYGKADAARTGITTLVRRDYRKDKKNSIKNNENNCINQEHLILFKNLLADKLIMGEIEIPLKAYQKDVEQENLRIYNFQDERHKLVITILHKNSIDELLQNWQNIIKRMACDAIPKKIGTHWLMNWNSHLEVYLNNYQCSGIWYQDFLAAVNLENSTLHRLVAYLLLQTVIKLTFGEITTNNNLPMDQNLKPNKIIILEPAEASKFSYIIGWLIYKLTKNDYITRGHSKFEIICAHLKVLSSEQIIYEQDVQFGPNILQYIHNNLSNNVPMFEFFNTLINISSRMLNSGIDKKQELDNEIRKFLYNRIISIYMKSRQKSWRRFHNLTPEKGSASLRENLKSMYNDTQNLTKIDKNKLIKKINLPKEPKLELIQLQIWAKLEGAEEEFSKMFLVSELQWLIWAFGDNAKNKRKKNLIPLILDHLKKETPFLEEAFAKKQIFIE</sequence>
<dbReference type="AlphaFoldDB" id="A0A397HB55"/>
<evidence type="ECO:0000313" key="3">
    <source>
        <dbReference type="Proteomes" id="UP000266861"/>
    </source>
</evidence>
<proteinExistence type="predicted"/>
<reference evidence="2 3" key="1">
    <citation type="submission" date="2018-08" db="EMBL/GenBank/DDBJ databases">
        <title>Genome and evolution of the arbuscular mycorrhizal fungus Diversispora epigaea (formerly Glomus versiforme) and its bacterial endosymbionts.</title>
        <authorList>
            <person name="Sun X."/>
            <person name="Fei Z."/>
            <person name="Harrison M."/>
        </authorList>
    </citation>
    <scope>NUCLEOTIDE SEQUENCE [LARGE SCALE GENOMIC DNA]</scope>
    <source>
        <strain evidence="2 3">IT104</strain>
    </source>
</reference>
<comment type="caution">
    <text evidence="2">The sequence shown here is derived from an EMBL/GenBank/DDBJ whole genome shotgun (WGS) entry which is preliminary data.</text>
</comment>
<keyword evidence="3" id="KW-1185">Reference proteome</keyword>